<gene>
    <name evidence="3" type="ORF">GA0070620_6200</name>
</gene>
<accession>A0A1C3NDD6</accession>
<name>A0A1C3NDD6_9ACTN</name>
<dbReference type="RefSeq" id="WP_091596867.1">
    <property type="nucleotide sequence ID" value="NZ_JBHRWG010000002.1"/>
</dbReference>
<evidence type="ECO:0000256" key="1">
    <source>
        <dbReference type="SAM" id="MobiDB-lite"/>
    </source>
</evidence>
<dbReference type="PATRIC" id="fig|307121.4.peg.6317"/>
<evidence type="ECO:0000256" key="2">
    <source>
        <dbReference type="SAM" id="Phobius"/>
    </source>
</evidence>
<dbReference type="STRING" id="307121.GA0070620_6200"/>
<feature type="compositionally biased region" description="Gly residues" evidence="1">
    <location>
        <begin position="119"/>
        <end position="130"/>
    </location>
</feature>
<feature type="transmembrane region" description="Helical" evidence="2">
    <location>
        <begin position="290"/>
        <end position="312"/>
    </location>
</feature>
<reference evidence="4" key="1">
    <citation type="submission" date="2016-06" db="EMBL/GenBank/DDBJ databases">
        <authorList>
            <person name="Varghese N."/>
        </authorList>
    </citation>
    <scope>NUCLEOTIDE SEQUENCE [LARGE SCALE GENOMIC DNA]</scope>
    <source>
        <strain evidence="4">DSM 45344</strain>
    </source>
</reference>
<feature type="transmembrane region" description="Helical" evidence="2">
    <location>
        <begin position="223"/>
        <end position="248"/>
    </location>
</feature>
<feature type="region of interest" description="Disordered" evidence="1">
    <location>
        <begin position="49"/>
        <end position="138"/>
    </location>
</feature>
<dbReference type="EMBL" id="LT598496">
    <property type="protein sequence ID" value="SBV30602.1"/>
    <property type="molecule type" value="Genomic_DNA"/>
</dbReference>
<organism evidence="3 4">
    <name type="scientific">Micromonospora krabiensis</name>
    <dbReference type="NCBI Taxonomy" id="307121"/>
    <lineage>
        <taxon>Bacteria</taxon>
        <taxon>Bacillati</taxon>
        <taxon>Actinomycetota</taxon>
        <taxon>Actinomycetes</taxon>
        <taxon>Micromonosporales</taxon>
        <taxon>Micromonosporaceae</taxon>
        <taxon>Micromonospora</taxon>
    </lineage>
</organism>
<evidence type="ECO:0000313" key="4">
    <source>
        <dbReference type="Proteomes" id="UP000199393"/>
    </source>
</evidence>
<keyword evidence="2" id="KW-0812">Transmembrane</keyword>
<keyword evidence="2" id="KW-0472">Membrane</keyword>
<keyword evidence="2" id="KW-1133">Transmembrane helix</keyword>
<feature type="transmembrane region" description="Helical" evidence="2">
    <location>
        <begin position="254"/>
        <end position="278"/>
    </location>
</feature>
<dbReference type="Proteomes" id="UP000199393">
    <property type="component" value="Chromosome I"/>
</dbReference>
<dbReference type="OrthoDB" id="3403535at2"/>
<dbReference type="AlphaFoldDB" id="A0A1C3NDD6"/>
<proteinExistence type="predicted"/>
<keyword evidence="4" id="KW-1185">Reference proteome</keyword>
<sequence length="317" mass="31978">MTFEEYAALARQLAEHRRTGERDAAAESERRRNLRAGVDYLHQRLTAQGQRLDRLGRAIGEASPAPGPLAGPPSPYPPAPSTAPVSPAAANPPGPRSPHTEPSHVPAAGPGPDATHAGAGPGAVNGGPGPGAAVAGGAAAAPGRPEVVAYPQVTAGQARLALPGAGSATAAGTPAPPAAADPLSELELARRHADEADRHAQQAELLAQRPVLLPAWSTLARAVAVYAGCAAVGVVLMLALVLASGVGVVDLGTLYAWMCAGLPAASLIAGFLVLGRWGKPAAVAGTPPRHVLLGFLICFVLVPLTYCAYLLAVRGLR</sequence>
<feature type="compositionally biased region" description="Pro residues" evidence="1">
    <location>
        <begin position="65"/>
        <end position="81"/>
    </location>
</feature>
<protein>
    <submittedName>
        <fullName evidence="3">Uncharacterized protein</fullName>
    </submittedName>
</protein>
<evidence type="ECO:0000313" key="3">
    <source>
        <dbReference type="EMBL" id="SBV30602.1"/>
    </source>
</evidence>